<comment type="caution">
    <text evidence="1">The sequence shown here is derived from an EMBL/GenBank/DDBJ whole genome shotgun (WGS) entry which is preliminary data.</text>
</comment>
<protein>
    <submittedName>
        <fullName evidence="1">Uncharacterized protein</fullName>
    </submittedName>
</protein>
<keyword evidence="2" id="KW-1185">Reference proteome</keyword>
<proteinExistence type="predicted"/>
<organism evidence="1 2">
    <name type="scientific">Pararhizobium capsulatum DSM 1112</name>
    <dbReference type="NCBI Taxonomy" id="1121113"/>
    <lineage>
        <taxon>Bacteria</taxon>
        <taxon>Pseudomonadati</taxon>
        <taxon>Pseudomonadota</taxon>
        <taxon>Alphaproteobacteria</taxon>
        <taxon>Hyphomicrobiales</taxon>
        <taxon>Rhizobiaceae</taxon>
        <taxon>Rhizobium/Agrobacterium group</taxon>
        <taxon>Pararhizobium</taxon>
    </lineage>
</organism>
<accession>A0ABU0BP43</accession>
<dbReference type="EMBL" id="JAUSVF010000001">
    <property type="protein sequence ID" value="MDQ0320014.1"/>
    <property type="molecule type" value="Genomic_DNA"/>
</dbReference>
<sequence length="74" mass="7936">MPVWLATKCGKVIKSAWIDGKGLPGRWAGLATKELPIAWQPYVVPAHPSATVQPMGIKTFDHDFMAACDGEGSV</sequence>
<evidence type="ECO:0000313" key="2">
    <source>
        <dbReference type="Proteomes" id="UP001230207"/>
    </source>
</evidence>
<evidence type="ECO:0000313" key="1">
    <source>
        <dbReference type="EMBL" id="MDQ0320014.1"/>
    </source>
</evidence>
<dbReference type="Proteomes" id="UP001230207">
    <property type="component" value="Unassembled WGS sequence"/>
</dbReference>
<gene>
    <name evidence="1" type="ORF">QO002_002152</name>
</gene>
<reference evidence="1 2" key="1">
    <citation type="submission" date="2023-07" db="EMBL/GenBank/DDBJ databases">
        <title>Genomic Encyclopedia of Type Strains, Phase IV (KMG-IV): sequencing the most valuable type-strain genomes for metagenomic binning, comparative biology and taxonomic classification.</title>
        <authorList>
            <person name="Goeker M."/>
        </authorList>
    </citation>
    <scope>NUCLEOTIDE SEQUENCE [LARGE SCALE GENOMIC DNA]</scope>
    <source>
        <strain evidence="1 2">DSM 1112</strain>
    </source>
</reference>
<dbReference type="RefSeq" id="WP_307229377.1">
    <property type="nucleotide sequence ID" value="NZ_JAUSVF010000001.1"/>
</dbReference>
<name>A0ABU0BP43_9HYPH</name>